<dbReference type="InterPro" id="IPR045857">
    <property type="entry name" value="O16G_dom_2"/>
</dbReference>
<feature type="domain" description="Glycosyl hydrolase family 13 catalytic" evidence="3">
    <location>
        <begin position="36"/>
        <end position="434"/>
    </location>
</feature>
<feature type="region of interest" description="Disordered" evidence="2">
    <location>
        <begin position="1"/>
        <end position="23"/>
    </location>
</feature>
<dbReference type="GO" id="GO:0004556">
    <property type="term" value="F:alpha-amylase activity"/>
    <property type="evidence" value="ECO:0007669"/>
    <property type="project" value="TreeGrafter"/>
</dbReference>
<dbReference type="Gene3D" id="3.20.20.80">
    <property type="entry name" value="Glycosidases"/>
    <property type="match status" value="1"/>
</dbReference>
<evidence type="ECO:0000259" key="3">
    <source>
        <dbReference type="SMART" id="SM00642"/>
    </source>
</evidence>
<dbReference type="InterPro" id="IPR022567">
    <property type="entry name" value="DUF3459"/>
</dbReference>
<dbReference type="PANTHER" id="PTHR10357:SF179">
    <property type="entry name" value="NEUTRAL AND BASIC AMINO ACID TRANSPORT PROTEIN RBAT"/>
    <property type="match status" value="1"/>
</dbReference>
<evidence type="ECO:0000313" key="5">
    <source>
        <dbReference type="Proteomes" id="UP000183015"/>
    </source>
</evidence>
<dbReference type="AlphaFoldDB" id="A0A1H7P7F4"/>
<dbReference type="STRING" id="235985.SAMN05414137_107254"/>
<dbReference type="SMART" id="SM00642">
    <property type="entry name" value="Aamy"/>
    <property type="match status" value="1"/>
</dbReference>
<gene>
    <name evidence="4" type="ORF">SAMN05414137_107254</name>
</gene>
<dbReference type="Pfam" id="PF11941">
    <property type="entry name" value="DUF3459"/>
    <property type="match status" value="1"/>
</dbReference>
<dbReference type="Proteomes" id="UP000183015">
    <property type="component" value="Unassembled WGS sequence"/>
</dbReference>
<proteinExistence type="inferred from homology"/>
<organism evidence="4 5">
    <name type="scientific">Streptacidiphilus jiangxiensis</name>
    <dbReference type="NCBI Taxonomy" id="235985"/>
    <lineage>
        <taxon>Bacteria</taxon>
        <taxon>Bacillati</taxon>
        <taxon>Actinomycetota</taxon>
        <taxon>Actinomycetes</taxon>
        <taxon>Kitasatosporales</taxon>
        <taxon>Streptomycetaceae</taxon>
        <taxon>Streptacidiphilus</taxon>
    </lineage>
</organism>
<dbReference type="SUPFAM" id="SSF51445">
    <property type="entry name" value="(Trans)glycosidases"/>
    <property type="match status" value="1"/>
</dbReference>
<dbReference type="OrthoDB" id="9043248at2"/>
<feature type="compositionally biased region" description="Low complexity" evidence="2">
    <location>
        <begin position="1"/>
        <end position="17"/>
    </location>
</feature>
<keyword evidence="5" id="KW-1185">Reference proteome</keyword>
<comment type="similarity">
    <text evidence="1">Belongs to the glycosyl hydrolase 13 family.</text>
</comment>
<dbReference type="Gene3D" id="3.90.400.10">
    <property type="entry name" value="Oligo-1,6-glucosidase, Domain 2"/>
    <property type="match status" value="1"/>
</dbReference>
<dbReference type="PANTHER" id="PTHR10357">
    <property type="entry name" value="ALPHA-AMYLASE FAMILY MEMBER"/>
    <property type="match status" value="1"/>
</dbReference>
<dbReference type="InterPro" id="IPR006047">
    <property type="entry name" value="GH13_cat_dom"/>
</dbReference>
<dbReference type="RefSeq" id="WP_082014745.1">
    <property type="nucleotide sequence ID" value="NZ_BBPN01000003.1"/>
</dbReference>
<dbReference type="CDD" id="cd11332">
    <property type="entry name" value="AmyAc_OligoGlu_TS"/>
    <property type="match status" value="1"/>
</dbReference>
<reference evidence="5" key="1">
    <citation type="submission" date="2016-10" db="EMBL/GenBank/DDBJ databases">
        <authorList>
            <person name="Varghese N."/>
        </authorList>
    </citation>
    <scope>NUCLEOTIDE SEQUENCE [LARGE SCALE GENOMIC DNA]</scope>
    <source>
        <strain evidence="5">DSM 45096 / BCRC 16803 / CGMCC 4.1857 / CIP 109030 / JCM 12277 / KCTC 19219 / NBRC 100920 / 33214</strain>
    </source>
</reference>
<dbReference type="GO" id="GO:0009313">
    <property type="term" value="P:oligosaccharide catabolic process"/>
    <property type="evidence" value="ECO:0007669"/>
    <property type="project" value="TreeGrafter"/>
</dbReference>
<dbReference type="InterPro" id="IPR017853">
    <property type="entry name" value="GH"/>
</dbReference>
<evidence type="ECO:0000256" key="2">
    <source>
        <dbReference type="SAM" id="MobiDB-lite"/>
    </source>
</evidence>
<name>A0A1H7P7F4_STRJI</name>
<accession>A0A1H7P7F4</accession>
<dbReference type="Pfam" id="PF00128">
    <property type="entry name" value="Alpha-amylase"/>
    <property type="match status" value="1"/>
</dbReference>
<sequence length="566" mass="61933">MTLRTRTADHAATTTRADPGHPGSAPAWWRDAVIYQVYVRSFADADGDGVGDLAGVRAKLPYLAELGVDALWFNPWYASPMADAGYDVADYRRIDPAFGTLAEAEALITEAHALGMRIIVDIVPNHVSDRHAWFEEARAAAPGSAARARFWFRPGRGENGELPPNDWPSEFGGPAWTRLPDGEWYLHLFAAEQPDLNWNSSEVAEELEAVLRFWFDRGVDGVRIDSATMPAKDPALPSFGPDHTKGRPPHPHPFVDRDEVHDIYRRWRKVADSYPEPKALIGEVWLADPERLAAYLRADEMHTAFNFDYLNCPWDADRLRAVIDGTLAAHAPVGAAPTWVLSNHDVTRHVTRYGRADSAMGRSPAQHGAPTDLVLGTRRARAALLLNLALPGSCYLYQGEEFGLWEVRDIPDAARQDPFFFRSAGADIGRDGCRVPLPWAGQAPPFGFSPADASGAPWLPQPDAWAELTAQAQQGVPDSMLTLYRTALRARRAEPALRGEEFAWSRGPEASAGVLDFRRGASFRCVVNLGGAELPLPEGSTVLLASGPLAAGATALPPDTAVWLHV</sequence>
<evidence type="ECO:0000256" key="1">
    <source>
        <dbReference type="ARBA" id="ARBA00008061"/>
    </source>
</evidence>
<dbReference type="eggNOG" id="COG0366">
    <property type="taxonomic scope" value="Bacteria"/>
</dbReference>
<evidence type="ECO:0000313" key="4">
    <source>
        <dbReference type="EMBL" id="SEL31683.1"/>
    </source>
</evidence>
<protein>
    <submittedName>
        <fullName evidence="4">Alpha-glucosidase</fullName>
    </submittedName>
</protein>
<dbReference type="EMBL" id="FOAZ01000007">
    <property type="protein sequence ID" value="SEL31683.1"/>
    <property type="molecule type" value="Genomic_DNA"/>
</dbReference>